<dbReference type="PANTHER" id="PTHR37841:SF1">
    <property type="entry name" value="DUF3298 DOMAIN-CONTAINING PROTEIN"/>
    <property type="match status" value="1"/>
</dbReference>
<dbReference type="AlphaFoldDB" id="A0A3E5B333"/>
<protein>
    <submittedName>
        <fullName evidence="1">WG repeat-containing protein</fullName>
    </submittedName>
</protein>
<name>A0A3E5B333_9BACE</name>
<evidence type="ECO:0000313" key="2">
    <source>
        <dbReference type="Proteomes" id="UP000260983"/>
    </source>
</evidence>
<sequence>MVKSGMGNITVTTAYPFINGYAVIWTKNSNFPDDYSCCSEKCGLINDKGEFVIPPIYDNMLYSGGANVAVNIGFKEHERYETSGKWGVADLDNHILISPKYTDIYPWENGLYAVEFQKRWGVIDLSEKVIIPFEYDWISWSDQYGWITALLQGKYGCITLEGEIIIPFIYDEMLSCGNAELIPVKHGHQAYYIDRNGHRVLL</sequence>
<reference evidence="1 2" key="1">
    <citation type="submission" date="2018-08" db="EMBL/GenBank/DDBJ databases">
        <title>A genome reference for cultivated species of the human gut microbiota.</title>
        <authorList>
            <person name="Zou Y."/>
            <person name="Xue W."/>
            <person name="Luo G."/>
        </authorList>
    </citation>
    <scope>NUCLEOTIDE SEQUENCE [LARGE SCALE GENOMIC DNA]</scope>
    <source>
        <strain evidence="1 2">OM05-15BH</strain>
    </source>
</reference>
<dbReference type="Pfam" id="PF14903">
    <property type="entry name" value="WG_beta_rep"/>
    <property type="match status" value="3"/>
</dbReference>
<comment type="caution">
    <text evidence="1">The sequence shown here is derived from an EMBL/GenBank/DDBJ whole genome shotgun (WGS) entry which is preliminary data.</text>
</comment>
<dbReference type="EMBL" id="QSUL01000015">
    <property type="protein sequence ID" value="RGN31980.1"/>
    <property type="molecule type" value="Genomic_DNA"/>
</dbReference>
<dbReference type="Proteomes" id="UP000260983">
    <property type="component" value="Unassembled WGS sequence"/>
</dbReference>
<accession>A0A3E5B333</accession>
<dbReference type="PANTHER" id="PTHR37841">
    <property type="entry name" value="GLR2918 PROTEIN"/>
    <property type="match status" value="1"/>
</dbReference>
<gene>
    <name evidence="1" type="ORF">DXB65_19245</name>
</gene>
<organism evidence="1 2">
    <name type="scientific">Bacteroides oleiciplenus</name>
    <dbReference type="NCBI Taxonomy" id="626931"/>
    <lineage>
        <taxon>Bacteria</taxon>
        <taxon>Pseudomonadati</taxon>
        <taxon>Bacteroidota</taxon>
        <taxon>Bacteroidia</taxon>
        <taxon>Bacteroidales</taxon>
        <taxon>Bacteroidaceae</taxon>
        <taxon>Bacteroides</taxon>
    </lineage>
</organism>
<dbReference type="InterPro" id="IPR032774">
    <property type="entry name" value="WG_beta_rep"/>
</dbReference>
<evidence type="ECO:0000313" key="1">
    <source>
        <dbReference type="EMBL" id="RGN31980.1"/>
    </source>
</evidence>
<proteinExistence type="predicted"/>